<dbReference type="GO" id="GO:0003712">
    <property type="term" value="F:transcription coregulator activity"/>
    <property type="evidence" value="ECO:0007669"/>
    <property type="project" value="InterPro"/>
</dbReference>
<dbReference type="GO" id="GO:0016592">
    <property type="term" value="C:mediator complex"/>
    <property type="evidence" value="ECO:0007669"/>
    <property type="project" value="InterPro"/>
</dbReference>
<evidence type="ECO:0000256" key="3">
    <source>
        <dbReference type="ARBA" id="ARBA00023015"/>
    </source>
</evidence>
<name>A0AAD5SSR0_9FUNG</name>
<evidence type="ECO:0000256" key="1">
    <source>
        <dbReference type="ARBA" id="ARBA00004123"/>
    </source>
</evidence>
<keyword evidence="6" id="KW-0010">Activator</keyword>
<keyword evidence="8" id="KW-1185">Reference proteome</keyword>
<comment type="function">
    <text evidence="6">Component of the Mediator complex, a coactivator involved in the regulated transcription of nearly all RNA polymerase II-dependent genes. Mediator functions as a bridge to convey information from gene-specific regulatory proteins to the basal RNA polymerase II transcription machinery. Mediator is recruited to promoters by direct interactions with regulatory proteins and serves as a scaffold for the assembly of a functional preinitiation complex with RNA polymerase II and the general transcription factors.</text>
</comment>
<evidence type="ECO:0000313" key="7">
    <source>
        <dbReference type="EMBL" id="KAJ3097789.1"/>
    </source>
</evidence>
<evidence type="ECO:0000313" key="8">
    <source>
        <dbReference type="Proteomes" id="UP001211907"/>
    </source>
</evidence>
<evidence type="ECO:0000256" key="6">
    <source>
        <dbReference type="RuleBase" id="RU364146"/>
    </source>
</evidence>
<organism evidence="7 8">
    <name type="scientific">Physocladia obscura</name>
    <dbReference type="NCBI Taxonomy" id="109957"/>
    <lineage>
        <taxon>Eukaryota</taxon>
        <taxon>Fungi</taxon>
        <taxon>Fungi incertae sedis</taxon>
        <taxon>Chytridiomycota</taxon>
        <taxon>Chytridiomycota incertae sedis</taxon>
        <taxon>Chytridiomycetes</taxon>
        <taxon>Chytridiales</taxon>
        <taxon>Chytriomycetaceae</taxon>
        <taxon>Physocladia</taxon>
    </lineage>
</organism>
<sequence>MGDESQINALALASLEKSVMATIASLHKIGVSAFDYQPDRASVLHGRINTLVKNMKDVETASQNVNTNIPINAIEFVDQGGNPDVFTQQIAQVLVDKNQKSNGIVASVKFANNKKEQSYNNILADEIRKNYPDLYNEYTRANNKNEAS</sequence>
<dbReference type="EMBL" id="JADGJH010002476">
    <property type="protein sequence ID" value="KAJ3097789.1"/>
    <property type="molecule type" value="Genomic_DNA"/>
</dbReference>
<evidence type="ECO:0000256" key="2">
    <source>
        <dbReference type="ARBA" id="ARBA00005389"/>
    </source>
</evidence>
<proteinExistence type="inferred from homology"/>
<comment type="subcellular location">
    <subcellularLocation>
        <location evidence="1 6">Nucleus</location>
    </subcellularLocation>
</comment>
<dbReference type="Proteomes" id="UP001211907">
    <property type="component" value="Unassembled WGS sequence"/>
</dbReference>
<comment type="subunit">
    <text evidence="6">Component of the Mediator complex.</text>
</comment>
<dbReference type="GO" id="GO:0006357">
    <property type="term" value="P:regulation of transcription by RNA polymerase II"/>
    <property type="evidence" value="ECO:0007669"/>
    <property type="project" value="InterPro"/>
</dbReference>
<protein>
    <recommendedName>
        <fullName evidence="6">Mediator of RNA polymerase II transcription subunit 10</fullName>
    </recommendedName>
    <alternativeName>
        <fullName evidence="6">Mediator complex subunit 10</fullName>
    </alternativeName>
</protein>
<accession>A0AAD5SSR0</accession>
<dbReference type="Pfam" id="PF09748">
    <property type="entry name" value="Med10"/>
    <property type="match status" value="1"/>
</dbReference>
<dbReference type="AlphaFoldDB" id="A0AAD5SSR0"/>
<comment type="caution">
    <text evidence="7">The sequence shown here is derived from an EMBL/GenBank/DDBJ whole genome shotgun (WGS) entry which is preliminary data.</text>
</comment>
<evidence type="ECO:0000256" key="4">
    <source>
        <dbReference type="ARBA" id="ARBA00023163"/>
    </source>
</evidence>
<gene>
    <name evidence="6 7" type="primary">MED10</name>
    <name evidence="7" type="ORF">HK100_005255</name>
</gene>
<keyword evidence="3 6" id="KW-0805">Transcription regulation</keyword>
<dbReference type="InterPro" id="IPR019145">
    <property type="entry name" value="Mediator_Med10"/>
</dbReference>
<evidence type="ECO:0000256" key="5">
    <source>
        <dbReference type="ARBA" id="ARBA00023242"/>
    </source>
</evidence>
<reference evidence="7" key="1">
    <citation type="submission" date="2020-05" db="EMBL/GenBank/DDBJ databases">
        <title>Phylogenomic resolution of chytrid fungi.</title>
        <authorList>
            <person name="Stajich J.E."/>
            <person name="Amses K."/>
            <person name="Simmons R."/>
            <person name="Seto K."/>
            <person name="Myers J."/>
            <person name="Bonds A."/>
            <person name="Quandt C.A."/>
            <person name="Barry K."/>
            <person name="Liu P."/>
            <person name="Grigoriev I."/>
            <person name="Longcore J.E."/>
            <person name="James T.Y."/>
        </authorList>
    </citation>
    <scope>NUCLEOTIDE SEQUENCE</scope>
    <source>
        <strain evidence="7">JEL0513</strain>
    </source>
</reference>
<keyword evidence="5 6" id="KW-0539">Nucleus</keyword>
<keyword evidence="4 6" id="KW-0804">Transcription</keyword>
<comment type="similarity">
    <text evidence="2 6">Belongs to the Mediator complex subunit 10 family.</text>
</comment>